<proteinExistence type="predicted"/>
<dbReference type="InterPro" id="IPR022742">
    <property type="entry name" value="Hydrolase_4"/>
</dbReference>
<evidence type="ECO:0000313" key="3">
    <source>
        <dbReference type="EMBL" id="SDC03030.1"/>
    </source>
</evidence>
<feature type="active site" description="Charge relay system" evidence="1">
    <location>
        <position position="212"/>
    </location>
</feature>
<dbReference type="PANTHER" id="PTHR11614">
    <property type="entry name" value="PHOSPHOLIPASE-RELATED"/>
    <property type="match status" value="1"/>
</dbReference>
<dbReference type="Gene3D" id="3.40.50.1820">
    <property type="entry name" value="alpha/beta hydrolase"/>
    <property type="match status" value="1"/>
</dbReference>
<dbReference type="Proteomes" id="UP000324896">
    <property type="component" value="Unassembled WGS sequence"/>
</dbReference>
<protein>
    <submittedName>
        <fullName evidence="3">Carboxylesterase</fullName>
    </submittedName>
</protein>
<dbReference type="RefSeq" id="WP_133505356.1">
    <property type="nucleotide sequence ID" value="NZ_FMYT01000001.1"/>
</dbReference>
<sequence length="264" mass="30240">MKLNQIESSTKINPLGREIKIGFEDENIKKAVLLLHGYGGKSTNWLYAAEKINENLEIPVYIPRLPGHATNISDFLNSNADQWLRKAVDSYLELNTKFQEIYVAGLSMGGLLAALVAAQFKVKKLSLVAPAFFTKNKNIIFTPYIRYFIKKLDTSFELDSENLNSAEIDFHQNYSFNYYTSTLAELYKLIKKGRKAAAKIDTETQLILSTNDDQVENKKIKAFLNEKMGQFLVDQKIYQKSSHVITNDVEKERCVQDIINFFKE</sequence>
<evidence type="ECO:0000256" key="1">
    <source>
        <dbReference type="PIRSR" id="PIRSR017388-1"/>
    </source>
</evidence>
<accession>A0A1G6I9B5</accession>
<dbReference type="InterPro" id="IPR051044">
    <property type="entry name" value="MAG_DAG_Lipase"/>
</dbReference>
<dbReference type="GO" id="GO:0052689">
    <property type="term" value="F:carboxylic ester hydrolase activity"/>
    <property type="evidence" value="ECO:0007669"/>
    <property type="project" value="InterPro"/>
</dbReference>
<dbReference type="InterPro" id="IPR012354">
    <property type="entry name" value="Esterase_lipase"/>
</dbReference>
<feature type="active site" description="Charge relay system" evidence="1">
    <location>
        <position position="243"/>
    </location>
</feature>
<dbReference type="EMBL" id="FMYT01000001">
    <property type="protein sequence ID" value="SDC03030.1"/>
    <property type="molecule type" value="Genomic_DNA"/>
</dbReference>
<name>A0A1G6I9B5_9FIRM</name>
<dbReference type="PIRSF" id="PIRSF017388">
    <property type="entry name" value="Esterase_lipase"/>
    <property type="match status" value="1"/>
</dbReference>
<gene>
    <name evidence="3" type="ORF">SAMN04488597_101319</name>
</gene>
<evidence type="ECO:0000313" key="4">
    <source>
        <dbReference type="Proteomes" id="UP000324896"/>
    </source>
</evidence>
<dbReference type="InterPro" id="IPR029058">
    <property type="entry name" value="AB_hydrolase_fold"/>
</dbReference>
<dbReference type="Pfam" id="PF12146">
    <property type="entry name" value="Hydrolase_4"/>
    <property type="match status" value="1"/>
</dbReference>
<evidence type="ECO:0000259" key="2">
    <source>
        <dbReference type="Pfam" id="PF12146"/>
    </source>
</evidence>
<organism evidence="3 4">
    <name type="scientific">Halanaerobium congolense</name>
    <dbReference type="NCBI Taxonomy" id="54121"/>
    <lineage>
        <taxon>Bacteria</taxon>
        <taxon>Bacillati</taxon>
        <taxon>Bacillota</taxon>
        <taxon>Clostridia</taxon>
        <taxon>Halanaerobiales</taxon>
        <taxon>Halanaerobiaceae</taxon>
        <taxon>Halanaerobium</taxon>
    </lineage>
</organism>
<reference evidence="3 4" key="1">
    <citation type="submission" date="2016-10" db="EMBL/GenBank/DDBJ databases">
        <authorList>
            <person name="Varghese N."/>
            <person name="Submissions S."/>
        </authorList>
    </citation>
    <scope>NUCLEOTIDE SEQUENCE [LARGE SCALE GENOMIC DNA]</scope>
    <source>
        <strain evidence="3 4">WG10</strain>
    </source>
</reference>
<dbReference type="SUPFAM" id="SSF53474">
    <property type="entry name" value="alpha/beta-Hydrolases"/>
    <property type="match status" value="1"/>
</dbReference>
<feature type="domain" description="Serine aminopeptidase S33" evidence="2">
    <location>
        <begin position="27"/>
        <end position="249"/>
    </location>
</feature>
<feature type="active site" description="Nucleophile" evidence="1">
    <location>
        <position position="107"/>
    </location>
</feature>
<dbReference type="AlphaFoldDB" id="A0A1G6I9B5"/>